<keyword evidence="1" id="KW-1185">Reference proteome</keyword>
<protein>
    <submittedName>
        <fullName evidence="2">Uncharacterized protein</fullName>
    </submittedName>
</protein>
<sequence length="78" mass="9355">MLRIREKESEELKLEIMEGVLARKWQSLHKDVDVDQKEIEEDKLEFEIDGNELIQQLIDLDIHDKDYIDIGMGEEEER</sequence>
<dbReference type="WBParaSite" id="ACRNAN_scaffold16455.g16457.t1">
    <property type="protein sequence ID" value="ACRNAN_scaffold16455.g16457.t1"/>
    <property type="gene ID" value="ACRNAN_scaffold16455.g16457"/>
</dbReference>
<organism evidence="1 2">
    <name type="scientific">Acrobeloides nanus</name>
    <dbReference type="NCBI Taxonomy" id="290746"/>
    <lineage>
        <taxon>Eukaryota</taxon>
        <taxon>Metazoa</taxon>
        <taxon>Ecdysozoa</taxon>
        <taxon>Nematoda</taxon>
        <taxon>Chromadorea</taxon>
        <taxon>Rhabditida</taxon>
        <taxon>Tylenchina</taxon>
        <taxon>Cephalobomorpha</taxon>
        <taxon>Cephaloboidea</taxon>
        <taxon>Cephalobidae</taxon>
        <taxon>Acrobeloides</taxon>
    </lineage>
</organism>
<dbReference type="AlphaFoldDB" id="A0A914CYS4"/>
<evidence type="ECO:0000313" key="1">
    <source>
        <dbReference type="Proteomes" id="UP000887540"/>
    </source>
</evidence>
<reference evidence="2" key="1">
    <citation type="submission" date="2022-11" db="UniProtKB">
        <authorList>
            <consortium name="WormBaseParasite"/>
        </authorList>
    </citation>
    <scope>IDENTIFICATION</scope>
</reference>
<evidence type="ECO:0000313" key="2">
    <source>
        <dbReference type="WBParaSite" id="ACRNAN_scaffold16455.g16457.t1"/>
    </source>
</evidence>
<accession>A0A914CYS4</accession>
<name>A0A914CYS4_9BILA</name>
<proteinExistence type="predicted"/>
<dbReference type="Proteomes" id="UP000887540">
    <property type="component" value="Unplaced"/>
</dbReference>